<evidence type="ECO:0000313" key="2">
    <source>
        <dbReference type="EMBL" id="MBP1327395.1"/>
    </source>
</evidence>
<dbReference type="GO" id="GO:0003700">
    <property type="term" value="F:DNA-binding transcription factor activity"/>
    <property type="evidence" value="ECO:0007669"/>
    <property type="project" value="InterPro"/>
</dbReference>
<proteinExistence type="predicted"/>
<organism evidence="2 3">
    <name type="scientific">Leucobacter exalbidus</name>
    <dbReference type="NCBI Taxonomy" id="662960"/>
    <lineage>
        <taxon>Bacteria</taxon>
        <taxon>Bacillati</taxon>
        <taxon>Actinomycetota</taxon>
        <taxon>Actinomycetes</taxon>
        <taxon>Micrococcales</taxon>
        <taxon>Microbacteriaceae</taxon>
        <taxon>Leucobacter</taxon>
    </lineage>
</organism>
<dbReference type="PROSITE" id="PS50995">
    <property type="entry name" value="HTH_MARR_2"/>
    <property type="match status" value="1"/>
</dbReference>
<sequence>MESEPVETHSPQAATLLALTRLMSRWSSLDLQRHITAECQVSLDPTAVRMLYVMGVRRSPATPSVIADELHLSRPSTSKLITRMSDAGLLQREADPADKRSIFVSLSTAGRATFQQLFDAGISMFSQAPNGLSDDEFIQLSGLLTRLTDAFIVEATPLDTNFPL</sequence>
<evidence type="ECO:0000259" key="1">
    <source>
        <dbReference type="PROSITE" id="PS50995"/>
    </source>
</evidence>
<reference evidence="2" key="1">
    <citation type="submission" date="2021-02" db="EMBL/GenBank/DDBJ databases">
        <title>Sequencing the genomes of 1000 actinobacteria strains.</title>
        <authorList>
            <person name="Klenk H.-P."/>
        </authorList>
    </citation>
    <scope>NUCLEOTIDE SEQUENCE</scope>
    <source>
        <strain evidence="2">DSM 22850</strain>
    </source>
</reference>
<dbReference type="InterPro" id="IPR036390">
    <property type="entry name" value="WH_DNA-bd_sf"/>
</dbReference>
<dbReference type="AlphaFoldDB" id="A0A940PW90"/>
<feature type="domain" description="HTH marR-type" evidence="1">
    <location>
        <begin position="9"/>
        <end position="149"/>
    </location>
</feature>
<gene>
    <name evidence="2" type="ORF">JOF28_002627</name>
</gene>
<evidence type="ECO:0000313" key="3">
    <source>
        <dbReference type="Proteomes" id="UP000675163"/>
    </source>
</evidence>
<keyword evidence="3" id="KW-1185">Reference proteome</keyword>
<dbReference type="GO" id="GO:0003677">
    <property type="term" value="F:DNA binding"/>
    <property type="evidence" value="ECO:0007669"/>
    <property type="project" value="UniProtKB-KW"/>
</dbReference>
<dbReference type="RefSeq" id="WP_209706172.1">
    <property type="nucleotide sequence ID" value="NZ_JAFIDA010000001.1"/>
</dbReference>
<dbReference type="GO" id="GO:0006950">
    <property type="term" value="P:response to stress"/>
    <property type="evidence" value="ECO:0007669"/>
    <property type="project" value="TreeGrafter"/>
</dbReference>
<name>A0A940PW90_9MICO</name>
<dbReference type="SUPFAM" id="SSF46785">
    <property type="entry name" value="Winged helix' DNA-binding domain"/>
    <property type="match status" value="1"/>
</dbReference>
<dbReference type="InterPro" id="IPR039422">
    <property type="entry name" value="MarR/SlyA-like"/>
</dbReference>
<keyword evidence="2" id="KW-0238">DNA-binding</keyword>
<accession>A0A940PW90</accession>
<dbReference type="PRINTS" id="PR00598">
    <property type="entry name" value="HTHMARR"/>
</dbReference>
<dbReference type="SMART" id="SM00347">
    <property type="entry name" value="HTH_MARR"/>
    <property type="match status" value="1"/>
</dbReference>
<dbReference type="Proteomes" id="UP000675163">
    <property type="component" value="Unassembled WGS sequence"/>
</dbReference>
<dbReference type="PANTHER" id="PTHR33164">
    <property type="entry name" value="TRANSCRIPTIONAL REGULATOR, MARR FAMILY"/>
    <property type="match status" value="1"/>
</dbReference>
<dbReference type="InterPro" id="IPR036388">
    <property type="entry name" value="WH-like_DNA-bd_sf"/>
</dbReference>
<dbReference type="InterPro" id="IPR000835">
    <property type="entry name" value="HTH_MarR-typ"/>
</dbReference>
<protein>
    <submittedName>
        <fullName evidence="2">DNA-binding MarR family transcriptional regulator</fullName>
    </submittedName>
</protein>
<comment type="caution">
    <text evidence="2">The sequence shown here is derived from an EMBL/GenBank/DDBJ whole genome shotgun (WGS) entry which is preliminary data.</text>
</comment>
<dbReference type="Pfam" id="PF12802">
    <property type="entry name" value="MarR_2"/>
    <property type="match status" value="1"/>
</dbReference>
<dbReference type="PANTHER" id="PTHR33164:SF104">
    <property type="entry name" value="TRANSCRIPTIONAL REGULATORY PROTEIN"/>
    <property type="match status" value="1"/>
</dbReference>
<dbReference type="Gene3D" id="1.10.10.10">
    <property type="entry name" value="Winged helix-like DNA-binding domain superfamily/Winged helix DNA-binding domain"/>
    <property type="match status" value="1"/>
</dbReference>
<dbReference type="EMBL" id="JAFIDA010000001">
    <property type="protein sequence ID" value="MBP1327395.1"/>
    <property type="molecule type" value="Genomic_DNA"/>
</dbReference>